<keyword evidence="2" id="KW-1185">Reference proteome</keyword>
<gene>
    <name evidence="1" type="ORF">DFQ27_009256</name>
</gene>
<accession>A0A9P6QF04</accession>
<organism evidence="1 2">
    <name type="scientific">Actinomortierella ambigua</name>
    <dbReference type="NCBI Taxonomy" id="1343610"/>
    <lineage>
        <taxon>Eukaryota</taxon>
        <taxon>Fungi</taxon>
        <taxon>Fungi incertae sedis</taxon>
        <taxon>Mucoromycota</taxon>
        <taxon>Mortierellomycotina</taxon>
        <taxon>Mortierellomycetes</taxon>
        <taxon>Mortierellales</taxon>
        <taxon>Mortierellaceae</taxon>
        <taxon>Actinomortierella</taxon>
    </lineage>
</organism>
<evidence type="ECO:0008006" key="3">
    <source>
        <dbReference type="Google" id="ProtNLM"/>
    </source>
</evidence>
<dbReference type="Proteomes" id="UP000807716">
    <property type="component" value="Unassembled WGS sequence"/>
</dbReference>
<sequence length="358" mass="40472">MAPDKRKFNIHIETQEKGPEGLPLVSFAAGEEPIILVKFTFDNECDSRGGEVVARFRAGADIKVQGHIDFIGQFLNYQTSFARKEWKLDVPSPKSGYLAKGHYTKAIALELNPRWPSTVRHFTASGKGWVRYMFSMTLDKMSSSFSLKKMDMMLEQEVWVVLPGDDTLGASIPPTVSLPVEQSPFEWRVRSNRVHAGEVVPFELRCAPLQPGSPFFGDATVVVITKAEMELRQEVRYYSSTGNEEFSDRHTMLDVVTTTGWPDEIPAAEAWERVLYMVIPGVDKIKPSFKTSVFRCTHKVKLRVTCQIGHMSHCFKSKFDIHIGRDALLANAPLEELPMYTNESNVEVRDSKEGYSQQ</sequence>
<proteinExistence type="predicted"/>
<dbReference type="AlphaFoldDB" id="A0A9P6QF04"/>
<reference evidence="1" key="1">
    <citation type="journal article" date="2020" name="Fungal Divers.">
        <title>Resolving the Mortierellaceae phylogeny through synthesis of multi-gene phylogenetics and phylogenomics.</title>
        <authorList>
            <person name="Vandepol N."/>
            <person name="Liber J."/>
            <person name="Desiro A."/>
            <person name="Na H."/>
            <person name="Kennedy M."/>
            <person name="Barry K."/>
            <person name="Grigoriev I.V."/>
            <person name="Miller A.N."/>
            <person name="O'Donnell K."/>
            <person name="Stajich J.E."/>
            <person name="Bonito G."/>
        </authorList>
    </citation>
    <scope>NUCLEOTIDE SEQUENCE</scope>
    <source>
        <strain evidence="1">BC1065</strain>
    </source>
</reference>
<comment type="caution">
    <text evidence="1">The sequence shown here is derived from an EMBL/GenBank/DDBJ whole genome shotgun (WGS) entry which is preliminary data.</text>
</comment>
<name>A0A9P6QF04_9FUNG</name>
<evidence type="ECO:0000313" key="2">
    <source>
        <dbReference type="Proteomes" id="UP000807716"/>
    </source>
</evidence>
<protein>
    <recommendedName>
        <fullName evidence="3">Arrestin-like N-terminal domain-containing protein</fullName>
    </recommendedName>
</protein>
<dbReference type="OrthoDB" id="2333384at2759"/>
<evidence type="ECO:0000313" key="1">
    <source>
        <dbReference type="EMBL" id="KAG0266979.1"/>
    </source>
</evidence>
<dbReference type="EMBL" id="JAAAJB010000083">
    <property type="protein sequence ID" value="KAG0266979.1"/>
    <property type="molecule type" value="Genomic_DNA"/>
</dbReference>